<dbReference type="EMBL" id="FPCA01000003">
    <property type="protein sequence ID" value="SFU85428.1"/>
    <property type="molecule type" value="Genomic_DNA"/>
</dbReference>
<feature type="domain" description="Outer membrane protein beta-barrel" evidence="3">
    <location>
        <begin position="339"/>
        <end position="523"/>
    </location>
</feature>
<keyword evidence="2" id="KW-0472">Membrane</keyword>
<feature type="compositionally biased region" description="Basic and acidic residues" evidence="1">
    <location>
        <begin position="10"/>
        <end position="22"/>
    </location>
</feature>
<evidence type="ECO:0000259" key="3">
    <source>
        <dbReference type="Pfam" id="PF13568"/>
    </source>
</evidence>
<dbReference type="Proteomes" id="UP000182491">
    <property type="component" value="Unassembled WGS sequence"/>
</dbReference>
<feature type="region of interest" description="Disordered" evidence="1">
    <location>
        <begin position="82"/>
        <end position="110"/>
    </location>
</feature>
<evidence type="ECO:0000256" key="2">
    <source>
        <dbReference type="SAM" id="Phobius"/>
    </source>
</evidence>
<dbReference type="STRING" id="388950.GCA_001611675_02112"/>
<evidence type="ECO:0000313" key="4">
    <source>
        <dbReference type="EMBL" id="SFU85428.1"/>
    </source>
</evidence>
<sequence>MSSAANNKRGRLEEEFQRRMQDAEASPSAAVWDRIDHQLTMQESSHYKSGMLFYRQLAAACVAILLLAGGLGAYYLGDASPKSPVAQLQQPTATPSMAATAPATATENSEATTEETIAAAMQQAVRADQPSVGAAPVSRKATGAKAAGAKRAPVPAASAAQIEQAEETTASITAESIALAPGATTGADPTIWHRKPDTRYNSFFNGGDNTAAQRLFSNFEEARKSIFGAPAANGIAAATQPRTSFAGTGATAAPTNDFRKLNELAINRQKELQREQEMMVQALNDKRTGADVKVVDEKELSGDSRWTVGMAYMPSYFEQNIGIPAQGVGGISYDSFAAPSLSTLRQTNTYMADAREEYHEEIEPGFSFGVEVKTGFKLGKKWKLLSGLGFTQNTARSKSSYLIEQFEEKPGTNQKVSPGPTTIFLSSLNNNYAADSMSVARTSEYGVTYRYRHLTVPAGIQYEGNISKDWFWFAGGGVAANILIESAVLASNAEVRDKSYALNDDESPFRKLQWSGNVTAGLGKRLSNNISVAVGPEYRAYLNSMLANPGTTQAPQGKPYTIGLNMAVNYDLGPGNR</sequence>
<gene>
    <name evidence="4" type="ORF">SAMN04487941_2953</name>
</gene>
<dbReference type="InterPro" id="IPR025665">
    <property type="entry name" value="Beta-barrel_OMP_2"/>
</dbReference>
<proteinExistence type="predicted"/>
<evidence type="ECO:0000256" key="1">
    <source>
        <dbReference type="SAM" id="MobiDB-lite"/>
    </source>
</evidence>
<feature type="region of interest" description="Disordered" evidence="1">
    <location>
        <begin position="1"/>
        <end position="25"/>
    </location>
</feature>
<dbReference type="AlphaFoldDB" id="A0A1I7JJW1"/>
<dbReference type="RefSeq" id="WP_068838088.1">
    <property type="nucleotide sequence ID" value="NZ_BMXC01000003.1"/>
</dbReference>
<keyword evidence="5" id="KW-1185">Reference proteome</keyword>
<reference evidence="5" key="1">
    <citation type="submission" date="2016-10" db="EMBL/GenBank/DDBJ databases">
        <authorList>
            <person name="Varghese N."/>
        </authorList>
    </citation>
    <scope>NUCLEOTIDE SEQUENCE [LARGE SCALE GENOMIC DNA]</scope>
    <source>
        <strain evidence="5">DSM 18820</strain>
    </source>
</reference>
<evidence type="ECO:0000313" key="5">
    <source>
        <dbReference type="Proteomes" id="UP000182491"/>
    </source>
</evidence>
<dbReference type="Pfam" id="PF13568">
    <property type="entry name" value="OMP_b-brl_2"/>
    <property type="match status" value="1"/>
</dbReference>
<feature type="compositionally biased region" description="Low complexity" evidence="1">
    <location>
        <begin position="89"/>
        <end position="110"/>
    </location>
</feature>
<dbReference type="OrthoDB" id="891954at2"/>
<name>A0A1I7JJW1_9BACT</name>
<organism evidence="4 5">
    <name type="scientific">Pontibacter akesuensis</name>
    <dbReference type="NCBI Taxonomy" id="388950"/>
    <lineage>
        <taxon>Bacteria</taxon>
        <taxon>Pseudomonadati</taxon>
        <taxon>Bacteroidota</taxon>
        <taxon>Cytophagia</taxon>
        <taxon>Cytophagales</taxon>
        <taxon>Hymenobacteraceae</taxon>
        <taxon>Pontibacter</taxon>
    </lineage>
</organism>
<keyword evidence="2" id="KW-1133">Transmembrane helix</keyword>
<keyword evidence="2" id="KW-0812">Transmembrane</keyword>
<feature type="transmembrane region" description="Helical" evidence="2">
    <location>
        <begin position="57"/>
        <end position="77"/>
    </location>
</feature>
<protein>
    <recommendedName>
        <fullName evidence="3">Outer membrane protein beta-barrel domain-containing protein</fullName>
    </recommendedName>
</protein>
<accession>A0A1I7JJW1</accession>